<evidence type="ECO:0000256" key="2">
    <source>
        <dbReference type="SAM" id="MobiDB-lite"/>
    </source>
</evidence>
<evidence type="ECO:0000313" key="4">
    <source>
        <dbReference type="Proteomes" id="UP001466893"/>
    </source>
</evidence>
<name>A0ABZ3B5W9_9ENTR</name>
<feature type="compositionally biased region" description="Basic and acidic residues" evidence="2">
    <location>
        <begin position="22"/>
        <end position="32"/>
    </location>
</feature>
<feature type="region of interest" description="Disordered" evidence="2">
    <location>
        <begin position="1"/>
        <end position="32"/>
    </location>
</feature>
<gene>
    <name evidence="3" type="ORF">AAEY27_01590</name>
</gene>
<sequence length="155" mass="16656">MFGKQKNPKQPSSPTVSSPLNTEKETPREEKQNTVFASGTHFVGNVTSSGQVQVFGTITGNIDAKDNIIRIMRNGVVEGNISCRELFIDGTVNGECRSETINIEENGTITGVLTYSALTIKKGGTFSGQAKLNSQATKSAAVNEKTEKSDKKDAR</sequence>
<comment type="similarity">
    <text evidence="1">Belongs to the bactofilin family.</text>
</comment>
<dbReference type="Pfam" id="PF04519">
    <property type="entry name" value="Bactofilin"/>
    <property type="match status" value="1"/>
</dbReference>
<protein>
    <submittedName>
        <fullName evidence="3">Polymer-forming cytoskeletal protein</fullName>
    </submittedName>
</protein>
<feature type="compositionally biased region" description="Polar residues" evidence="2">
    <location>
        <begin position="8"/>
        <end position="21"/>
    </location>
</feature>
<dbReference type="InterPro" id="IPR007607">
    <property type="entry name" value="BacA/B"/>
</dbReference>
<feature type="region of interest" description="Disordered" evidence="2">
    <location>
        <begin position="130"/>
        <end position="155"/>
    </location>
</feature>
<keyword evidence="4" id="KW-1185">Reference proteome</keyword>
<accession>A0ABZ3B5W9</accession>
<dbReference type="Proteomes" id="UP001466893">
    <property type="component" value="Chromosome"/>
</dbReference>
<evidence type="ECO:0000313" key="3">
    <source>
        <dbReference type="EMBL" id="WZV98617.1"/>
    </source>
</evidence>
<dbReference type="PANTHER" id="PTHR35024">
    <property type="entry name" value="HYPOTHETICAL CYTOSOLIC PROTEIN"/>
    <property type="match status" value="1"/>
</dbReference>
<reference evidence="3 4" key="1">
    <citation type="submission" date="2024-04" db="EMBL/GenBank/DDBJ databases">
        <title>Kosakonia calanthae sp. nov., a halophilic bacterium isolated from leaves of Calanthe tiplacata.</title>
        <authorList>
            <person name="Wu P."/>
        </authorList>
    </citation>
    <scope>NUCLEOTIDE SEQUENCE [LARGE SCALE GENOMIC DNA]</scope>
    <source>
        <strain evidence="3 4">BYX6</strain>
    </source>
</reference>
<organism evidence="3 4">
    <name type="scientific">Kosakonia calanthes</name>
    <dbReference type="NCBI Taxonomy" id="3139408"/>
    <lineage>
        <taxon>Bacteria</taxon>
        <taxon>Pseudomonadati</taxon>
        <taxon>Pseudomonadota</taxon>
        <taxon>Gammaproteobacteria</taxon>
        <taxon>Enterobacterales</taxon>
        <taxon>Enterobacteriaceae</taxon>
        <taxon>Kosakonia</taxon>
    </lineage>
</organism>
<proteinExistence type="inferred from homology"/>
<feature type="compositionally biased region" description="Basic and acidic residues" evidence="2">
    <location>
        <begin position="144"/>
        <end position="155"/>
    </location>
</feature>
<dbReference type="RefSeq" id="WP_342323219.1">
    <property type="nucleotide sequence ID" value="NZ_CP151800.1"/>
</dbReference>
<feature type="compositionally biased region" description="Polar residues" evidence="2">
    <location>
        <begin position="130"/>
        <end position="140"/>
    </location>
</feature>
<evidence type="ECO:0000256" key="1">
    <source>
        <dbReference type="ARBA" id="ARBA00044755"/>
    </source>
</evidence>
<dbReference type="PANTHER" id="PTHR35024:SF4">
    <property type="entry name" value="POLYMER-FORMING CYTOSKELETAL PROTEIN"/>
    <property type="match status" value="1"/>
</dbReference>
<dbReference type="EMBL" id="CP151800">
    <property type="protein sequence ID" value="WZV98617.1"/>
    <property type="molecule type" value="Genomic_DNA"/>
</dbReference>